<dbReference type="eggNOG" id="KOG2641">
    <property type="taxonomic scope" value="Eukaryota"/>
</dbReference>
<feature type="transmembrane region" description="Helical" evidence="6">
    <location>
        <begin position="50"/>
        <end position="69"/>
    </location>
</feature>
<dbReference type="PANTHER" id="PTHR23423">
    <property type="entry name" value="ORGANIC SOLUTE TRANSPORTER-RELATED"/>
    <property type="match status" value="1"/>
</dbReference>
<keyword evidence="3 6" id="KW-1133">Transmembrane helix</keyword>
<evidence type="ECO:0000313" key="7">
    <source>
        <dbReference type="EMBL" id="EMC99053.1"/>
    </source>
</evidence>
<dbReference type="OrthoDB" id="5348404at2759"/>
<dbReference type="HOGENOM" id="CLU_012923_5_0_1"/>
<evidence type="ECO:0000256" key="4">
    <source>
        <dbReference type="ARBA" id="ARBA00023136"/>
    </source>
</evidence>
<feature type="transmembrane region" description="Helical" evidence="6">
    <location>
        <begin position="298"/>
        <end position="320"/>
    </location>
</feature>
<dbReference type="STRING" id="717646.M2N4Z2"/>
<dbReference type="EMBL" id="KB445552">
    <property type="protein sequence ID" value="EMC99053.1"/>
    <property type="molecule type" value="Genomic_DNA"/>
</dbReference>
<evidence type="ECO:0000256" key="5">
    <source>
        <dbReference type="SAM" id="MobiDB-lite"/>
    </source>
</evidence>
<feature type="transmembrane region" description="Helical" evidence="6">
    <location>
        <begin position="349"/>
        <end position="368"/>
    </location>
</feature>
<feature type="compositionally biased region" description="Polar residues" evidence="5">
    <location>
        <begin position="448"/>
        <end position="463"/>
    </location>
</feature>
<proteinExistence type="predicted"/>
<feature type="compositionally biased region" description="Polar residues" evidence="5">
    <location>
        <begin position="472"/>
        <end position="482"/>
    </location>
</feature>
<dbReference type="Pfam" id="PF03619">
    <property type="entry name" value="Solute_trans_a"/>
    <property type="match status" value="1"/>
</dbReference>
<organism evidence="7 8">
    <name type="scientific">Baudoinia panamericana (strain UAMH 10762)</name>
    <name type="common">Angels' share fungus</name>
    <name type="synonym">Baudoinia compniacensis (strain UAMH 10762)</name>
    <dbReference type="NCBI Taxonomy" id="717646"/>
    <lineage>
        <taxon>Eukaryota</taxon>
        <taxon>Fungi</taxon>
        <taxon>Dikarya</taxon>
        <taxon>Ascomycota</taxon>
        <taxon>Pezizomycotina</taxon>
        <taxon>Dothideomycetes</taxon>
        <taxon>Dothideomycetidae</taxon>
        <taxon>Mycosphaerellales</taxon>
        <taxon>Teratosphaeriaceae</taxon>
        <taxon>Baudoinia</taxon>
    </lineage>
</organism>
<keyword evidence="2 6" id="KW-0812">Transmembrane</keyword>
<dbReference type="SMART" id="SM01417">
    <property type="entry name" value="Solute_trans_a"/>
    <property type="match status" value="1"/>
</dbReference>
<sequence>MAPNLHLALLHARALGFADTSNITCARPQSGLVGEPLTQGGTLTLHQLMILIAAPCLGLTILSTVFLSWKHLHRYTAPQEQRQILRIVNLPAAYAIFHFLALCFYQDYFYIAPISEVYEGFAVAALFLLMLEYACPDGTDREAYFNKLPNQDKKGNTLPGGSLQWFQRTWSSVLQYPLSKFLLIVVQIITQYFGVYCENSFSPKHAHLWLALLDFLFVGGALGATINFCRRLAKEKAVDPIHGGRWKVYSFLGIILFQILQGSRGPMLTLTFNRIVFGILNGKLFSPSPKATYNDINFGIPAFLTCVEAVIFSLIFQWTFRSREYAQRSDRYGQGPAQRTRTWKAILDALNLSDIIAGTVVAFQLLFIRVSSRYGARSGPRREKAVDGGASMEPLSHRTKVRGYSNVSDFDDQLTPPEETGFNGPNVYAPAVPPAARDPSPSAGNRMYRSTNLGTETEYQPLTRSREPSPSGLEQQYPRQMV</sequence>
<feature type="compositionally biased region" description="Low complexity" evidence="5">
    <location>
        <begin position="434"/>
        <end position="443"/>
    </location>
</feature>
<dbReference type="RefSeq" id="XP_007674091.1">
    <property type="nucleotide sequence ID" value="XM_007675901.1"/>
</dbReference>
<feature type="region of interest" description="Disordered" evidence="5">
    <location>
        <begin position="406"/>
        <end position="482"/>
    </location>
</feature>
<protein>
    <recommendedName>
        <fullName evidence="9">DUF300-domain-containing protein</fullName>
    </recommendedName>
</protein>
<dbReference type="OMA" id="SHHHWLD"/>
<feature type="transmembrane region" description="Helical" evidence="6">
    <location>
        <begin position="173"/>
        <end position="194"/>
    </location>
</feature>
<accession>M2N4Z2</accession>
<feature type="transmembrane region" description="Helical" evidence="6">
    <location>
        <begin position="117"/>
        <end position="135"/>
    </location>
</feature>
<evidence type="ECO:0000313" key="8">
    <source>
        <dbReference type="Proteomes" id="UP000011761"/>
    </source>
</evidence>
<reference evidence="7 8" key="1">
    <citation type="journal article" date="2012" name="PLoS Pathog.">
        <title>Diverse lifestyles and strategies of plant pathogenesis encoded in the genomes of eighteen Dothideomycetes fungi.</title>
        <authorList>
            <person name="Ohm R.A."/>
            <person name="Feau N."/>
            <person name="Henrissat B."/>
            <person name="Schoch C.L."/>
            <person name="Horwitz B.A."/>
            <person name="Barry K.W."/>
            <person name="Condon B.J."/>
            <person name="Copeland A.C."/>
            <person name="Dhillon B."/>
            <person name="Glaser F."/>
            <person name="Hesse C.N."/>
            <person name="Kosti I."/>
            <person name="LaButti K."/>
            <person name="Lindquist E.A."/>
            <person name="Lucas S."/>
            <person name="Salamov A.A."/>
            <person name="Bradshaw R.E."/>
            <person name="Ciuffetti L."/>
            <person name="Hamelin R.C."/>
            <person name="Kema G.H.J."/>
            <person name="Lawrence C."/>
            <person name="Scott J.A."/>
            <person name="Spatafora J.W."/>
            <person name="Turgeon B.G."/>
            <person name="de Wit P.J.G.M."/>
            <person name="Zhong S."/>
            <person name="Goodwin S.B."/>
            <person name="Grigoriev I.V."/>
        </authorList>
    </citation>
    <scope>NUCLEOTIDE SEQUENCE [LARGE SCALE GENOMIC DNA]</scope>
    <source>
        <strain evidence="7 8">UAMH 10762</strain>
    </source>
</reference>
<evidence type="ECO:0008006" key="9">
    <source>
        <dbReference type="Google" id="ProtNLM"/>
    </source>
</evidence>
<evidence type="ECO:0000256" key="6">
    <source>
        <dbReference type="SAM" id="Phobius"/>
    </source>
</evidence>
<evidence type="ECO:0000256" key="1">
    <source>
        <dbReference type="ARBA" id="ARBA00004141"/>
    </source>
</evidence>
<dbReference type="KEGG" id="bcom:BAUCODRAFT_146038"/>
<name>M2N4Z2_BAUPA</name>
<gene>
    <name evidence="7" type="ORF">BAUCODRAFT_146038</name>
</gene>
<evidence type="ECO:0000256" key="2">
    <source>
        <dbReference type="ARBA" id="ARBA00022692"/>
    </source>
</evidence>
<dbReference type="Proteomes" id="UP000011761">
    <property type="component" value="Unassembled WGS sequence"/>
</dbReference>
<dbReference type="AlphaFoldDB" id="M2N4Z2"/>
<evidence type="ECO:0000256" key="3">
    <source>
        <dbReference type="ARBA" id="ARBA00022989"/>
    </source>
</evidence>
<dbReference type="InterPro" id="IPR005178">
    <property type="entry name" value="Ostalpha/TMEM184C"/>
</dbReference>
<feature type="transmembrane region" description="Helical" evidence="6">
    <location>
        <begin position="90"/>
        <end position="111"/>
    </location>
</feature>
<keyword evidence="4 6" id="KW-0472">Membrane</keyword>
<feature type="transmembrane region" description="Helical" evidence="6">
    <location>
        <begin position="206"/>
        <end position="226"/>
    </location>
</feature>
<dbReference type="GeneID" id="19108651"/>
<feature type="transmembrane region" description="Helical" evidence="6">
    <location>
        <begin position="246"/>
        <end position="263"/>
    </location>
</feature>
<dbReference type="GO" id="GO:0016020">
    <property type="term" value="C:membrane"/>
    <property type="evidence" value="ECO:0007669"/>
    <property type="project" value="UniProtKB-SubCell"/>
</dbReference>
<keyword evidence="8" id="KW-1185">Reference proteome</keyword>
<comment type="subcellular location">
    <subcellularLocation>
        <location evidence="1">Membrane</location>
        <topology evidence="1">Multi-pass membrane protein</topology>
    </subcellularLocation>
</comment>